<evidence type="ECO:0000313" key="3">
    <source>
        <dbReference type="Proteomes" id="UP000218811"/>
    </source>
</evidence>
<feature type="region of interest" description="Disordered" evidence="1">
    <location>
        <begin position="12"/>
        <end position="97"/>
    </location>
</feature>
<feature type="compositionally biased region" description="Polar residues" evidence="1">
    <location>
        <begin position="76"/>
        <end position="95"/>
    </location>
</feature>
<dbReference type="Proteomes" id="UP000218811">
    <property type="component" value="Unassembled WGS sequence"/>
</dbReference>
<reference evidence="2 3" key="1">
    <citation type="journal article" date="2012" name="Science">
        <title>The Paleozoic origin of enzymatic lignin decomposition reconstructed from 31 fungal genomes.</title>
        <authorList>
            <person name="Floudas D."/>
            <person name="Binder M."/>
            <person name="Riley R."/>
            <person name="Barry K."/>
            <person name="Blanchette R.A."/>
            <person name="Henrissat B."/>
            <person name="Martinez A.T."/>
            <person name="Otillar R."/>
            <person name="Spatafora J.W."/>
            <person name="Yadav J.S."/>
            <person name="Aerts A."/>
            <person name="Benoit I."/>
            <person name="Boyd A."/>
            <person name="Carlson A."/>
            <person name="Copeland A."/>
            <person name="Coutinho P.M."/>
            <person name="de Vries R.P."/>
            <person name="Ferreira P."/>
            <person name="Findley K."/>
            <person name="Foster B."/>
            <person name="Gaskell J."/>
            <person name="Glotzer D."/>
            <person name="Gorecki P."/>
            <person name="Heitman J."/>
            <person name="Hesse C."/>
            <person name="Hori C."/>
            <person name="Igarashi K."/>
            <person name="Jurgens J.A."/>
            <person name="Kallen N."/>
            <person name="Kersten P."/>
            <person name="Kohler A."/>
            <person name="Kuees U."/>
            <person name="Kumar T.K.A."/>
            <person name="Kuo A."/>
            <person name="LaButti K."/>
            <person name="Larrondo L.F."/>
            <person name="Lindquist E."/>
            <person name="Ling A."/>
            <person name="Lombard V."/>
            <person name="Lucas S."/>
            <person name="Lundell T."/>
            <person name="Martin R."/>
            <person name="McLaughlin D.J."/>
            <person name="Morgenstern I."/>
            <person name="Morin E."/>
            <person name="Murat C."/>
            <person name="Nagy L.G."/>
            <person name="Nolan M."/>
            <person name="Ohm R.A."/>
            <person name="Patyshakuliyeva A."/>
            <person name="Rokas A."/>
            <person name="Ruiz-Duenas F.J."/>
            <person name="Sabat G."/>
            <person name="Salamov A."/>
            <person name="Samejima M."/>
            <person name="Schmutz J."/>
            <person name="Slot J.C."/>
            <person name="St John F."/>
            <person name="Stenlid J."/>
            <person name="Sun H."/>
            <person name="Sun S."/>
            <person name="Syed K."/>
            <person name="Tsang A."/>
            <person name="Wiebenga A."/>
            <person name="Young D."/>
            <person name="Pisabarro A."/>
            <person name="Eastwood D.C."/>
            <person name="Martin F."/>
            <person name="Cullen D."/>
            <person name="Grigoriev I.V."/>
            <person name="Hibbett D.S."/>
        </authorList>
    </citation>
    <scope>NUCLEOTIDE SEQUENCE [LARGE SCALE GENOMIC DNA]</scope>
    <source>
        <strain evidence="2 3">MD-104</strain>
    </source>
</reference>
<dbReference type="EMBL" id="KB467920">
    <property type="protein sequence ID" value="PCH37248.1"/>
    <property type="molecule type" value="Genomic_DNA"/>
</dbReference>
<evidence type="ECO:0000256" key="1">
    <source>
        <dbReference type="SAM" id="MobiDB-lite"/>
    </source>
</evidence>
<keyword evidence="3" id="KW-1185">Reference proteome</keyword>
<feature type="compositionally biased region" description="Polar residues" evidence="1">
    <location>
        <begin position="26"/>
        <end position="40"/>
    </location>
</feature>
<feature type="compositionally biased region" description="Basic and acidic residues" evidence="1">
    <location>
        <begin position="12"/>
        <end position="21"/>
    </location>
</feature>
<dbReference type="AlphaFoldDB" id="A0A2H3JHP5"/>
<evidence type="ECO:0000313" key="2">
    <source>
        <dbReference type="EMBL" id="PCH37248.1"/>
    </source>
</evidence>
<feature type="compositionally biased region" description="Polar residues" evidence="1">
    <location>
        <begin position="57"/>
        <end position="67"/>
    </location>
</feature>
<organism evidence="2 3">
    <name type="scientific">Wolfiporia cocos (strain MD-104)</name>
    <name type="common">Brown rot fungus</name>
    <dbReference type="NCBI Taxonomy" id="742152"/>
    <lineage>
        <taxon>Eukaryota</taxon>
        <taxon>Fungi</taxon>
        <taxon>Dikarya</taxon>
        <taxon>Basidiomycota</taxon>
        <taxon>Agaricomycotina</taxon>
        <taxon>Agaricomycetes</taxon>
        <taxon>Polyporales</taxon>
        <taxon>Phaeolaceae</taxon>
        <taxon>Wolfiporia</taxon>
    </lineage>
</organism>
<gene>
    <name evidence="2" type="ORF">WOLCODRAFT_157951</name>
</gene>
<name>A0A2H3JHP5_WOLCO</name>
<accession>A0A2H3JHP5</accession>
<proteinExistence type="predicted"/>
<sequence>MPEQDLLRLLDGCSTREHGSQPDEGSCTSYTGMLSNGQSSATPVPTAAPWPLPTAARSSRSSHTDPSPHTLRADSRTPSSVPLTDTGLTNENSNAGIGGEWPAPVCLATAMPLHARALCSGVAAGFECGITGEAHSAVREVVLVESDAQVPMGGVAVGCEERALEAETKTEVEPRSDAEAEEEACALGFNMKGMGEGKPDKLPDFVVTVACSPRCASLDCVSQSGTSLVA</sequence>
<protein>
    <submittedName>
        <fullName evidence="2">Uncharacterized protein</fullName>
    </submittedName>
</protein>